<keyword evidence="4" id="KW-1185">Reference proteome</keyword>
<keyword evidence="2" id="KW-0812">Transmembrane</keyword>
<dbReference type="RefSeq" id="WP_318598536.1">
    <property type="nucleotide sequence ID" value="NZ_JAWSTH010000048.1"/>
</dbReference>
<comment type="caution">
    <text evidence="3">The sequence shown here is derived from an EMBL/GenBank/DDBJ whole genome shotgun (WGS) entry which is preliminary data.</text>
</comment>
<name>A0ABU4HS88_9ACTN</name>
<dbReference type="PANTHER" id="PTHR38454">
    <property type="entry name" value="INTEGRAL MEMBRANE PROTEIN-RELATED"/>
    <property type="match status" value="1"/>
</dbReference>
<feature type="transmembrane region" description="Helical" evidence="2">
    <location>
        <begin position="245"/>
        <end position="264"/>
    </location>
</feature>
<protein>
    <submittedName>
        <fullName evidence="3">YfhO family protein</fullName>
    </submittedName>
</protein>
<feature type="transmembrane region" description="Helical" evidence="2">
    <location>
        <begin position="843"/>
        <end position="862"/>
    </location>
</feature>
<proteinExistence type="predicted"/>
<evidence type="ECO:0000313" key="3">
    <source>
        <dbReference type="EMBL" id="MDW5596156.1"/>
    </source>
</evidence>
<dbReference type="Proteomes" id="UP001284601">
    <property type="component" value="Unassembled WGS sequence"/>
</dbReference>
<organism evidence="3 4">
    <name type="scientific">Conexibacter stalactiti</name>
    <dbReference type="NCBI Taxonomy" id="1940611"/>
    <lineage>
        <taxon>Bacteria</taxon>
        <taxon>Bacillati</taxon>
        <taxon>Actinomycetota</taxon>
        <taxon>Thermoleophilia</taxon>
        <taxon>Solirubrobacterales</taxon>
        <taxon>Conexibacteraceae</taxon>
        <taxon>Conexibacter</taxon>
    </lineage>
</organism>
<evidence type="ECO:0000313" key="4">
    <source>
        <dbReference type="Proteomes" id="UP001284601"/>
    </source>
</evidence>
<reference evidence="3 4" key="2">
    <citation type="submission" date="2023-10" db="EMBL/GenBank/DDBJ databases">
        <authorList>
            <person name="Han X.F."/>
        </authorList>
    </citation>
    <scope>NUCLEOTIDE SEQUENCE [LARGE SCALE GENOMIC DNA]</scope>
    <source>
        <strain evidence="3 4">KCTC 39840</strain>
    </source>
</reference>
<dbReference type="PANTHER" id="PTHR38454:SF1">
    <property type="entry name" value="INTEGRAL MEMBRANE PROTEIN"/>
    <property type="match status" value="1"/>
</dbReference>
<feature type="transmembrane region" description="Helical" evidence="2">
    <location>
        <begin position="300"/>
        <end position="318"/>
    </location>
</feature>
<feature type="transmembrane region" description="Helical" evidence="2">
    <location>
        <begin position="392"/>
        <end position="411"/>
    </location>
</feature>
<keyword evidence="2" id="KW-1133">Transmembrane helix</keyword>
<feature type="transmembrane region" description="Helical" evidence="2">
    <location>
        <begin position="199"/>
        <end position="217"/>
    </location>
</feature>
<dbReference type="Pfam" id="PF09586">
    <property type="entry name" value="YfhO"/>
    <property type="match status" value="1"/>
</dbReference>
<accession>A0ABU4HS88</accession>
<feature type="transmembrane region" description="Helical" evidence="2">
    <location>
        <begin position="62"/>
        <end position="85"/>
    </location>
</feature>
<gene>
    <name evidence="3" type="ORF">R7226_17545</name>
</gene>
<feature type="transmembrane region" description="Helical" evidence="2">
    <location>
        <begin position="485"/>
        <end position="506"/>
    </location>
</feature>
<feature type="transmembrane region" description="Helical" evidence="2">
    <location>
        <begin position="526"/>
        <end position="549"/>
    </location>
</feature>
<keyword evidence="2" id="KW-0472">Membrane</keyword>
<feature type="transmembrane region" description="Helical" evidence="2">
    <location>
        <begin position="223"/>
        <end position="238"/>
    </location>
</feature>
<dbReference type="EMBL" id="JAWSTH010000048">
    <property type="protein sequence ID" value="MDW5596156.1"/>
    <property type="molecule type" value="Genomic_DNA"/>
</dbReference>
<evidence type="ECO:0000256" key="2">
    <source>
        <dbReference type="SAM" id="Phobius"/>
    </source>
</evidence>
<sequence>MSRSRNRNRAQRQASTAPSTTTERPSAAESLRSRLGDARLDGARARLQPLTRLLARHPHASAAALFGLFVLIYLWPVLVGGGMLAPLHWLQTVTPWQAGAPLDAADRGNWLLMDIGSSHYPWNAFARDAIRDGNFPAWNPHVFAGVPFFSNPQTVVLSPFSVPLWILPLNGALGVSAALKLWAAGFGTYLLVRELRLGWLPGMLAGVAFALCSFNVVWLSHETLPGVAVMLPWMLWLIERVLRRGFGPALLGLALVTAVAVVGGHPGTQVHVLVAAGLYALLRGATLGGVEPRARAVRSALAVGGLALGGLLVAVLLVPELLSSRGTLGTVARAGGHGGQPGVDMPSAAIRTTLFPDWWGRPNAVDFDIVPGSALTPSDPESFFANYNERTFYAGVIALLLALLALTSTVAWRRKLPFAVLGLLALAIPLDAPLLGPLADALPVLEFIQNQRVHFVFELAVAVLAGFGLHALLTEPEMERWRLGVPLGFAALIAILAFSDLGPSGADVDEALSSIFSGATLETPTGAALAAVGWFAIFALALALALLAWHRWPQRRVAIATALVLVTALDMLHFAHGYQPMDPASEVMPPSTPAVEYAVAQRDEGRFIGLDGALPADWSMLYGLDDVRGYDPPQPTLRYYRLWLEAAPDQLNWSQFNVGDMTPAALRVLSVLGVRTVMAAPDYHLTDDVVAIRALRRVYGGRDATIFENTAALPRTLVATRLTVTPNEAFTRTRITEGAATADGAVVVERDEPGIAQLARGQLGRGSARIVEDEGSRVTIAASLDDDGLVVLNDQLTDGWSVRVDGRAAEVVRVNDVMRGVVVGSGDHEIEWSYAVPGLSTGLLLSLVGWLTLLGLGILFVVRRVRRSPTRD</sequence>
<feature type="transmembrane region" description="Helical" evidence="2">
    <location>
        <begin position="165"/>
        <end position="192"/>
    </location>
</feature>
<feature type="compositionally biased region" description="Basic residues" evidence="1">
    <location>
        <begin position="1"/>
        <end position="10"/>
    </location>
</feature>
<evidence type="ECO:0000256" key="1">
    <source>
        <dbReference type="SAM" id="MobiDB-lite"/>
    </source>
</evidence>
<feature type="transmembrane region" description="Helical" evidence="2">
    <location>
        <begin position="556"/>
        <end position="575"/>
    </location>
</feature>
<dbReference type="InterPro" id="IPR018580">
    <property type="entry name" value="Uncharacterised_YfhO"/>
</dbReference>
<feature type="region of interest" description="Disordered" evidence="1">
    <location>
        <begin position="1"/>
        <end position="31"/>
    </location>
</feature>
<feature type="transmembrane region" description="Helical" evidence="2">
    <location>
        <begin position="270"/>
        <end position="288"/>
    </location>
</feature>
<feature type="transmembrane region" description="Helical" evidence="2">
    <location>
        <begin position="418"/>
        <end position="435"/>
    </location>
</feature>
<feature type="transmembrane region" description="Helical" evidence="2">
    <location>
        <begin position="455"/>
        <end position="473"/>
    </location>
</feature>
<reference evidence="4" key="1">
    <citation type="submission" date="2023-07" db="EMBL/GenBank/DDBJ databases">
        <title>Conexibacter stalactiti sp. nov., isolated from stalactites in a lava cave and emended description of the genus Conexibacter.</title>
        <authorList>
            <person name="Lee S.D."/>
        </authorList>
    </citation>
    <scope>NUCLEOTIDE SEQUENCE [LARGE SCALE GENOMIC DNA]</scope>
    <source>
        <strain evidence="4">KCTC 39840</strain>
    </source>
</reference>